<protein>
    <submittedName>
        <fullName evidence="1">Uncharacterized protein</fullName>
    </submittedName>
</protein>
<evidence type="ECO:0000313" key="2">
    <source>
        <dbReference type="Proteomes" id="UP000036061"/>
    </source>
</evidence>
<organism evidence="1 2">
    <name type="scientific">Brevibacillus brevis</name>
    <name type="common">Bacillus brevis</name>
    <dbReference type="NCBI Taxonomy" id="1393"/>
    <lineage>
        <taxon>Bacteria</taxon>
        <taxon>Bacillati</taxon>
        <taxon>Bacillota</taxon>
        <taxon>Bacilli</taxon>
        <taxon>Bacillales</taxon>
        <taxon>Paenibacillaceae</taxon>
        <taxon>Brevibacillus</taxon>
    </lineage>
</organism>
<name>A0A2Z4MHU4_BREBE</name>
<gene>
    <name evidence="1" type="ORF">AB432_014065</name>
</gene>
<proteinExistence type="predicted"/>
<dbReference type="AlphaFoldDB" id="A0A2Z4MHU4"/>
<reference evidence="1 2" key="1">
    <citation type="journal article" date="2015" name="Genome Announc.">
        <title>Draft Genome Sequence of Brevibacillus brevis DZQ7, a Plant Growth-Promoting Rhizobacterium with Broad-Spectrum Antimicrobial Activity.</title>
        <authorList>
            <person name="Hou Q."/>
            <person name="Wang C."/>
            <person name="Hou X."/>
            <person name="Xia Z."/>
            <person name="Ye J."/>
            <person name="Liu K."/>
            <person name="Liu H."/>
            <person name="Wang J."/>
            <person name="Guo H."/>
            <person name="Yu X."/>
            <person name="Yang Y."/>
            <person name="Du B."/>
            <person name="Ding Y."/>
        </authorList>
    </citation>
    <scope>NUCLEOTIDE SEQUENCE [LARGE SCALE GENOMIC DNA]</scope>
    <source>
        <strain evidence="1 2">DZQ7</strain>
    </source>
</reference>
<dbReference type="Proteomes" id="UP000036061">
    <property type="component" value="Chromosome"/>
</dbReference>
<dbReference type="EMBL" id="CP030117">
    <property type="protein sequence ID" value="AWX56097.1"/>
    <property type="molecule type" value="Genomic_DNA"/>
</dbReference>
<evidence type="ECO:0000313" key="1">
    <source>
        <dbReference type="EMBL" id="AWX56097.1"/>
    </source>
</evidence>
<accession>A0A2Z4MHU4</accession>
<sequence length="238" mass="27954">MKYHYNIQEENSQIQKSEVNVNLDVAYMKALCNRYGKDFDFISSTRLSSKHLKLIDKYYGTADGESILAFYSNRFIFNKVKEGVVLSSKGIYWRSGQMNLNPSYLTWSQYTQATSAVDEVCYIQFRPDHIFQSRRSNILTEVLEDFYVYIASLSVSNHPIIYQYDQSYNHIGRIPTVRTYHDKWMLVENGMPLYPLRNNDIHWVIEMGQVDTAKLQVWKPGMSEWVYVEEVAELMNKG</sequence>